<evidence type="ECO:0000256" key="2">
    <source>
        <dbReference type="SAM" id="MobiDB-lite"/>
    </source>
</evidence>
<feature type="domain" description="NAD-dependent epimerase/dehydratase" evidence="3">
    <location>
        <begin position="4"/>
        <end position="224"/>
    </location>
</feature>
<dbReference type="InterPro" id="IPR001509">
    <property type="entry name" value="Epimerase_deHydtase"/>
</dbReference>
<keyword evidence="5" id="KW-1185">Reference proteome</keyword>
<organism evidence="4 5">
    <name type="scientific">Haloferax profundi</name>
    <dbReference type="NCBI Taxonomy" id="1544718"/>
    <lineage>
        <taxon>Archaea</taxon>
        <taxon>Methanobacteriati</taxon>
        <taxon>Methanobacteriota</taxon>
        <taxon>Stenosarchaea group</taxon>
        <taxon>Halobacteria</taxon>
        <taxon>Halobacteriales</taxon>
        <taxon>Haloferacaceae</taxon>
        <taxon>Haloferax</taxon>
    </lineage>
</organism>
<evidence type="ECO:0000256" key="1">
    <source>
        <dbReference type="ARBA" id="ARBA00007637"/>
    </source>
</evidence>
<accession>A0A0W1S7I1</accession>
<dbReference type="SUPFAM" id="SSF51735">
    <property type="entry name" value="NAD(P)-binding Rossmann-fold domains"/>
    <property type="match status" value="1"/>
</dbReference>
<reference evidence="4 5" key="1">
    <citation type="submission" date="2015-12" db="EMBL/GenBank/DDBJ databases">
        <title>Haloferax profundi sp. nov. isolated from the Discovery deep brine-seawater interface in the Red Sea.</title>
        <authorList>
            <person name="Zhang G."/>
            <person name="Stingl U."/>
            <person name="Rashid M."/>
        </authorList>
    </citation>
    <scope>NUCLEOTIDE SEQUENCE [LARGE SCALE GENOMIC DNA]</scope>
    <source>
        <strain evidence="4 5">SB29</strain>
    </source>
</reference>
<dbReference type="InterPro" id="IPR036291">
    <property type="entry name" value="NAD(P)-bd_dom_sf"/>
</dbReference>
<name>A0A0W1S7I1_9EURY</name>
<proteinExistence type="inferred from homology"/>
<evidence type="ECO:0000259" key="3">
    <source>
        <dbReference type="Pfam" id="PF01370"/>
    </source>
</evidence>
<dbReference type="Proteomes" id="UP000053157">
    <property type="component" value="Unassembled WGS sequence"/>
</dbReference>
<evidence type="ECO:0000313" key="5">
    <source>
        <dbReference type="Proteomes" id="UP000053157"/>
    </source>
</evidence>
<comment type="similarity">
    <text evidence="1">Belongs to the NAD(P)-dependent epimerase/dehydratase family.</text>
</comment>
<evidence type="ECO:0000313" key="4">
    <source>
        <dbReference type="EMBL" id="KTG21935.1"/>
    </source>
</evidence>
<sequence>MDNALVIGGTRFIGRHLVSDLLDHDYDVTIFNRGNHDNPFSDDPRVQHVQGDRTDDEALRTAKLTVEPDAVFDCVAYKPREVATAVDIFTDVDAYVYISSGAAYGTEEIPKREGVTELCDCTDEQATDDSHESYGPRKAEGDRVVFEAASRGIDAMSVRPCIVYGPHDYTERLDYWIDRVLNYDRVVVPGDGTNIWHRAYVEDVASAMRVVAEEGEAGEAYNVGDRRLVTLEEMVEVIADAAGTDVEVVHAGERELAATDLTMDDFVLYRDYPHVLSTEKLARLGWESTPVDEAMRRSVDDHRKSDRDGSEHDPGRDAEERVLSILDTL</sequence>
<dbReference type="PANTHER" id="PTHR43000">
    <property type="entry name" value="DTDP-D-GLUCOSE 4,6-DEHYDRATASE-RELATED"/>
    <property type="match status" value="1"/>
</dbReference>
<protein>
    <submittedName>
        <fullName evidence="4">Epimerase</fullName>
    </submittedName>
</protein>
<feature type="region of interest" description="Disordered" evidence="2">
    <location>
        <begin position="293"/>
        <end position="321"/>
    </location>
</feature>
<dbReference type="EMBL" id="LOPV01000378">
    <property type="protein sequence ID" value="KTG21935.1"/>
    <property type="molecule type" value="Genomic_DNA"/>
</dbReference>
<dbReference type="Pfam" id="PF01370">
    <property type="entry name" value="Epimerase"/>
    <property type="match status" value="1"/>
</dbReference>
<gene>
    <name evidence="4" type="ORF">AUR66_01930</name>
</gene>
<dbReference type="OrthoDB" id="312217at2157"/>
<dbReference type="AlphaFoldDB" id="A0A0W1S7I1"/>
<comment type="caution">
    <text evidence="4">The sequence shown here is derived from an EMBL/GenBank/DDBJ whole genome shotgun (WGS) entry which is preliminary data.</text>
</comment>
<dbReference type="Gene3D" id="3.40.50.720">
    <property type="entry name" value="NAD(P)-binding Rossmann-like Domain"/>
    <property type="match status" value="1"/>
</dbReference>
<dbReference type="RefSeq" id="WP_058572835.1">
    <property type="nucleotide sequence ID" value="NZ_LOPV01000378.1"/>
</dbReference>